<evidence type="ECO:0000313" key="11">
    <source>
        <dbReference type="EMBL" id="MBE9212409.1"/>
    </source>
</evidence>
<dbReference type="PANTHER" id="PTHR38662">
    <property type="entry name" value="COBALT TRANSPORT PROTEIN CBIN"/>
    <property type="match status" value="1"/>
</dbReference>
<accession>A0A8J7F503</accession>
<dbReference type="EMBL" id="JADEWL010000014">
    <property type="protein sequence ID" value="MBE9212409.1"/>
    <property type="molecule type" value="Genomic_DNA"/>
</dbReference>
<proteinExistence type="inferred from homology"/>
<dbReference type="UniPathway" id="UPA00148"/>
<dbReference type="GO" id="GO:0015087">
    <property type="term" value="F:cobalt ion transmembrane transporter activity"/>
    <property type="evidence" value="ECO:0007669"/>
    <property type="project" value="UniProtKB-UniRule"/>
</dbReference>
<keyword evidence="12" id="KW-1185">Reference proteome</keyword>
<dbReference type="GO" id="GO:0009236">
    <property type="term" value="P:cobalamin biosynthetic process"/>
    <property type="evidence" value="ECO:0007669"/>
    <property type="project" value="UniProtKB-UniRule"/>
</dbReference>
<dbReference type="NCBIfam" id="TIGR01165">
    <property type="entry name" value="cbiN"/>
    <property type="match status" value="1"/>
</dbReference>
<dbReference type="RefSeq" id="WP_193918331.1">
    <property type="nucleotide sequence ID" value="NZ_JADEWL010000014.1"/>
</dbReference>
<keyword evidence="4 10" id="KW-0169">Cobalamin biosynthesis</keyword>
<evidence type="ECO:0000313" key="12">
    <source>
        <dbReference type="Proteomes" id="UP000620559"/>
    </source>
</evidence>
<dbReference type="InterPro" id="IPR003705">
    <property type="entry name" value="CbiN"/>
</dbReference>
<evidence type="ECO:0000256" key="2">
    <source>
        <dbReference type="ARBA" id="ARBA00022448"/>
    </source>
</evidence>
<dbReference type="Pfam" id="PF02553">
    <property type="entry name" value="CbiN"/>
    <property type="match status" value="1"/>
</dbReference>
<keyword evidence="2 10" id="KW-0813">Transport</keyword>
<keyword evidence="1 10" id="KW-0171">Cobalt transport</keyword>
<keyword evidence="9 10" id="KW-0170">Cobalt</keyword>
<organism evidence="11 12">
    <name type="scientific">Plectonema cf. radiosum LEGE 06105</name>
    <dbReference type="NCBI Taxonomy" id="945769"/>
    <lineage>
        <taxon>Bacteria</taxon>
        <taxon>Bacillati</taxon>
        <taxon>Cyanobacteriota</taxon>
        <taxon>Cyanophyceae</taxon>
        <taxon>Oscillatoriophycideae</taxon>
        <taxon>Oscillatoriales</taxon>
        <taxon>Microcoleaceae</taxon>
        <taxon>Plectonema</taxon>
    </lineage>
</organism>
<protein>
    <recommendedName>
        <fullName evidence="10">Cobalt transport protein CbiN</fullName>
    </recommendedName>
    <alternativeName>
        <fullName evidence="10">Energy-coupling factor transporter probable substrate-capture protein CbiN</fullName>
        <shortName evidence="10">ECF transporter S component CbiN</shortName>
    </alternativeName>
</protein>
<keyword evidence="5 10" id="KW-0812">Transmembrane</keyword>
<evidence type="ECO:0000256" key="3">
    <source>
        <dbReference type="ARBA" id="ARBA00022475"/>
    </source>
</evidence>
<feature type="transmembrane region" description="Helical" evidence="10">
    <location>
        <begin position="72"/>
        <end position="92"/>
    </location>
</feature>
<evidence type="ECO:0000256" key="9">
    <source>
        <dbReference type="ARBA" id="ARBA00023285"/>
    </source>
</evidence>
<evidence type="ECO:0000256" key="10">
    <source>
        <dbReference type="HAMAP-Rule" id="MF_00330"/>
    </source>
</evidence>
<evidence type="ECO:0000256" key="8">
    <source>
        <dbReference type="ARBA" id="ARBA00023136"/>
    </source>
</evidence>
<comment type="function">
    <text evidence="10">Part of the energy-coupling factor (ECF) transporter complex CbiMNOQ involved in cobalt import.</text>
</comment>
<comment type="similarity">
    <text evidence="10">Belongs to the CbiN family.</text>
</comment>
<dbReference type="AlphaFoldDB" id="A0A8J7F503"/>
<comment type="caution">
    <text evidence="11">The sequence shown here is derived from an EMBL/GenBank/DDBJ whole genome shotgun (WGS) entry which is preliminary data.</text>
</comment>
<comment type="subunit">
    <text evidence="10">Forms an energy-coupling factor (ECF) transporter complex composed of an ATP-binding protein (A component, CbiO), a transmembrane protein (T component, CbiQ) and 2 possible substrate-capture proteins (S components, CbiM and CbiN) of unknown stoichimetry.</text>
</comment>
<dbReference type="HAMAP" id="MF_00330">
    <property type="entry name" value="CbiN"/>
    <property type="match status" value="1"/>
</dbReference>
<name>A0A8J7F503_9CYAN</name>
<reference evidence="11" key="1">
    <citation type="submission" date="2020-10" db="EMBL/GenBank/DDBJ databases">
        <authorList>
            <person name="Castelo-Branco R."/>
            <person name="Eusebio N."/>
            <person name="Adriana R."/>
            <person name="Vieira A."/>
            <person name="Brugerolle De Fraissinette N."/>
            <person name="Rezende De Castro R."/>
            <person name="Schneider M.P."/>
            <person name="Vasconcelos V."/>
            <person name="Leao P.N."/>
        </authorList>
    </citation>
    <scope>NUCLEOTIDE SEQUENCE</scope>
    <source>
        <strain evidence="11">LEGE 06105</strain>
    </source>
</reference>
<dbReference type="Proteomes" id="UP000620559">
    <property type="component" value="Unassembled WGS sequence"/>
</dbReference>
<comment type="subcellular location">
    <subcellularLocation>
        <location evidence="10">Cell membrane</location>
        <topology evidence="10">Multi-pass membrane protein</topology>
    </subcellularLocation>
</comment>
<evidence type="ECO:0000256" key="7">
    <source>
        <dbReference type="ARBA" id="ARBA00023065"/>
    </source>
</evidence>
<dbReference type="GO" id="GO:0005886">
    <property type="term" value="C:plasma membrane"/>
    <property type="evidence" value="ECO:0007669"/>
    <property type="project" value="UniProtKB-SubCell"/>
</dbReference>
<evidence type="ECO:0000256" key="4">
    <source>
        <dbReference type="ARBA" id="ARBA00022573"/>
    </source>
</evidence>
<dbReference type="NCBIfam" id="NF002780">
    <property type="entry name" value="PRK02898.1"/>
    <property type="match status" value="1"/>
</dbReference>
<comment type="pathway">
    <text evidence="10">Cofactor biosynthesis; adenosylcobalamin biosynthesis.</text>
</comment>
<sequence>MKQSSQSNNGWNNWLLVLTVVALAVAPIIFLRNAEFGGADGEAEEAITEVKPDYKPWFQPVFEPPSGEIESLLFSSQAALGAGLIGYAIGLYRGRSEKQKPEE</sequence>
<keyword evidence="7 10" id="KW-0406">Ion transport</keyword>
<evidence type="ECO:0000256" key="1">
    <source>
        <dbReference type="ARBA" id="ARBA00022426"/>
    </source>
</evidence>
<keyword evidence="6 10" id="KW-1133">Transmembrane helix</keyword>
<feature type="transmembrane region" description="Helical" evidence="10">
    <location>
        <begin position="12"/>
        <end position="31"/>
    </location>
</feature>
<keyword evidence="3 10" id="KW-1003">Cell membrane</keyword>
<gene>
    <name evidence="10" type="primary">cbiN</name>
    <name evidence="11" type="ORF">IQ247_06740</name>
</gene>
<keyword evidence="8 10" id="KW-0472">Membrane</keyword>
<dbReference type="PANTHER" id="PTHR38662:SF1">
    <property type="entry name" value="COBALT TRANSPORT PROTEIN CBIN"/>
    <property type="match status" value="1"/>
</dbReference>
<evidence type="ECO:0000256" key="6">
    <source>
        <dbReference type="ARBA" id="ARBA00022989"/>
    </source>
</evidence>
<evidence type="ECO:0000256" key="5">
    <source>
        <dbReference type="ARBA" id="ARBA00022692"/>
    </source>
</evidence>